<dbReference type="Proteomes" id="UP000712281">
    <property type="component" value="Unassembled WGS sequence"/>
</dbReference>
<dbReference type="EMBL" id="QGKW02001911">
    <property type="protein sequence ID" value="KAF2566311.1"/>
    <property type="molecule type" value="Genomic_DNA"/>
</dbReference>
<organism evidence="1 2">
    <name type="scientific">Brassica cretica</name>
    <name type="common">Mustard</name>
    <dbReference type="NCBI Taxonomy" id="69181"/>
    <lineage>
        <taxon>Eukaryota</taxon>
        <taxon>Viridiplantae</taxon>
        <taxon>Streptophyta</taxon>
        <taxon>Embryophyta</taxon>
        <taxon>Tracheophyta</taxon>
        <taxon>Spermatophyta</taxon>
        <taxon>Magnoliopsida</taxon>
        <taxon>eudicotyledons</taxon>
        <taxon>Gunneridae</taxon>
        <taxon>Pentapetalae</taxon>
        <taxon>rosids</taxon>
        <taxon>malvids</taxon>
        <taxon>Brassicales</taxon>
        <taxon>Brassicaceae</taxon>
        <taxon>Brassiceae</taxon>
        <taxon>Brassica</taxon>
    </lineage>
</organism>
<protein>
    <submittedName>
        <fullName evidence="1">Uncharacterized protein</fullName>
    </submittedName>
</protein>
<reference evidence="1" key="1">
    <citation type="submission" date="2019-12" db="EMBL/GenBank/DDBJ databases">
        <title>Genome sequencing and annotation of Brassica cretica.</title>
        <authorList>
            <person name="Studholme D.J."/>
            <person name="Sarris P.F."/>
        </authorList>
    </citation>
    <scope>NUCLEOTIDE SEQUENCE</scope>
    <source>
        <strain evidence="1">PFS-001/15</strain>
        <tissue evidence="1">Leaf</tissue>
    </source>
</reference>
<comment type="caution">
    <text evidence="1">The sequence shown here is derived from an EMBL/GenBank/DDBJ whole genome shotgun (WGS) entry which is preliminary data.</text>
</comment>
<accession>A0A8S9I8X4</accession>
<evidence type="ECO:0000313" key="2">
    <source>
        <dbReference type="Proteomes" id="UP000712281"/>
    </source>
</evidence>
<sequence length="89" mass="10266">MKRSTNVTVSSSYDEEIRMPINRLCGIRVTEELYFTGRTTTFGPNTRLHQMKIEARTTINETLSFTSGTRVTTSGDDFVTWIPMWQPQE</sequence>
<dbReference type="AlphaFoldDB" id="A0A8S9I8X4"/>
<name>A0A8S9I8X4_BRACR</name>
<gene>
    <name evidence="1" type="ORF">F2Q68_00025662</name>
</gene>
<evidence type="ECO:0000313" key="1">
    <source>
        <dbReference type="EMBL" id="KAF2566311.1"/>
    </source>
</evidence>
<proteinExistence type="predicted"/>